<sequence>MIQRRLMAFGAILALAACARPAPLQEGSGEFVGRGTLSQRTAEIRRAGAGLGWVMQEQGPGLMRGTLNVRSHQAVVDIPYDTRRFSIRYVTSTNLDYNGGTIHRNYNNWVRNLQNAIVVQSGAQS</sequence>
<keyword evidence="1" id="KW-0732">Signal</keyword>
<dbReference type="Proteomes" id="UP000660885">
    <property type="component" value="Unassembled WGS sequence"/>
</dbReference>
<evidence type="ECO:0000256" key="1">
    <source>
        <dbReference type="SAM" id="SignalP"/>
    </source>
</evidence>
<dbReference type="RefSeq" id="WP_202831060.1">
    <property type="nucleotide sequence ID" value="NZ_JAETWB010000002.1"/>
</dbReference>
<keyword evidence="3" id="KW-1185">Reference proteome</keyword>
<name>A0ABS1U2G8_9PROT</name>
<feature type="chain" id="PRO_5045244553" description="Lipoprotein" evidence="1">
    <location>
        <begin position="20"/>
        <end position="125"/>
    </location>
</feature>
<comment type="caution">
    <text evidence="2">The sequence shown here is derived from an EMBL/GenBank/DDBJ whole genome shotgun (WGS) entry which is preliminary data.</text>
</comment>
<evidence type="ECO:0000313" key="3">
    <source>
        <dbReference type="Proteomes" id="UP000660885"/>
    </source>
</evidence>
<evidence type="ECO:0000313" key="2">
    <source>
        <dbReference type="EMBL" id="MBL6077902.1"/>
    </source>
</evidence>
<proteinExistence type="predicted"/>
<feature type="signal peptide" evidence="1">
    <location>
        <begin position="1"/>
        <end position="19"/>
    </location>
</feature>
<reference evidence="2 3" key="1">
    <citation type="submission" date="2021-01" db="EMBL/GenBank/DDBJ databases">
        <title>Belnapia mucosa sp. nov. and Belnapia arida sp. nov., isolated from the Tabernas Desert (Almeria, Spain).</title>
        <authorList>
            <person name="Molina-Menor E."/>
            <person name="Vidal-Verdu A."/>
            <person name="Calonge A."/>
            <person name="Satari L."/>
            <person name="Pereto J."/>
            <person name="Porcar M."/>
        </authorList>
    </citation>
    <scope>NUCLEOTIDE SEQUENCE [LARGE SCALE GENOMIC DNA]</scope>
    <source>
        <strain evidence="2 3">T18</strain>
    </source>
</reference>
<organism evidence="2 3">
    <name type="scientific">Belnapia arida</name>
    <dbReference type="NCBI Taxonomy" id="2804533"/>
    <lineage>
        <taxon>Bacteria</taxon>
        <taxon>Pseudomonadati</taxon>
        <taxon>Pseudomonadota</taxon>
        <taxon>Alphaproteobacteria</taxon>
        <taxon>Acetobacterales</taxon>
        <taxon>Roseomonadaceae</taxon>
        <taxon>Belnapia</taxon>
    </lineage>
</organism>
<evidence type="ECO:0008006" key="4">
    <source>
        <dbReference type="Google" id="ProtNLM"/>
    </source>
</evidence>
<dbReference type="PROSITE" id="PS51257">
    <property type="entry name" value="PROKAR_LIPOPROTEIN"/>
    <property type="match status" value="1"/>
</dbReference>
<protein>
    <recommendedName>
        <fullName evidence="4">Lipoprotein</fullName>
    </recommendedName>
</protein>
<dbReference type="EMBL" id="JAETWB010000002">
    <property type="protein sequence ID" value="MBL6077902.1"/>
    <property type="molecule type" value="Genomic_DNA"/>
</dbReference>
<gene>
    <name evidence="2" type="ORF">JMJ56_07790</name>
</gene>
<accession>A0ABS1U2G8</accession>